<dbReference type="EMBL" id="FNIA01000015">
    <property type="protein sequence ID" value="SDN10805.1"/>
    <property type="molecule type" value="Genomic_DNA"/>
</dbReference>
<gene>
    <name evidence="6" type="ORF">SAMN05192554_11565</name>
</gene>
<dbReference type="Pfam" id="PF00753">
    <property type="entry name" value="Lactamase_B"/>
    <property type="match status" value="1"/>
</dbReference>
<dbReference type="GO" id="GO:0008270">
    <property type="term" value="F:zinc ion binding"/>
    <property type="evidence" value="ECO:0007669"/>
    <property type="project" value="InterPro"/>
</dbReference>
<dbReference type="InterPro" id="IPR001018">
    <property type="entry name" value="Beta-lactamase_class-B_CS"/>
</dbReference>
<dbReference type="InterPro" id="IPR001279">
    <property type="entry name" value="Metallo-B-lactamas"/>
</dbReference>
<evidence type="ECO:0000256" key="2">
    <source>
        <dbReference type="ARBA" id="ARBA00022723"/>
    </source>
</evidence>
<evidence type="ECO:0000259" key="5">
    <source>
        <dbReference type="SMART" id="SM00849"/>
    </source>
</evidence>
<protein>
    <submittedName>
        <fullName evidence="6">Glyoxylase, beta-lactamase superfamily II</fullName>
    </submittedName>
</protein>
<name>A0A1G9YQF2_9EURY</name>
<proteinExistence type="predicted"/>
<dbReference type="InterPro" id="IPR050662">
    <property type="entry name" value="Sec-metab_biosynth-thioest"/>
</dbReference>
<dbReference type="GO" id="GO:0017001">
    <property type="term" value="P:antibiotic catabolic process"/>
    <property type="evidence" value="ECO:0007669"/>
    <property type="project" value="InterPro"/>
</dbReference>
<keyword evidence="2" id="KW-0479">Metal-binding</keyword>
<accession>A0A1G9YQF2</accession>
<dbReference type="Gene3D" id="3.60.15.10">
    <property type="entry name" value="Ribonuclease Z/Hydroxyacylglutathione hydrolase-like"/>
    <property type="match status" value="1"/>
</dbReference>
<dbReference type="PANTHER" id="PTHR23131">
    <property type="entry name" value="ENDORIBONUCLEASE LACTB2"/>
    <property type="match status" value="1"/>
</dbReference>
<evidence type="ECO:0000256" key="4">
    <source>
        <dbReference type="ARBA" id="ARBA00022833"/>
    </source>
</evidence>
<dbReference type="SMART" id="SM00849">
    <property type="entry name" value="Lactamase_B"/>
    <property type="match status" value="1"/>
</dbReference>
<dbReference type="AlphaFoldDB" id="A0A1G9YQF2"/>
<dbReference type="GO" id="GO:0008800">
    <property type="term" value="F:beta-lactamase activity"/>
    <property type="evidence" value="ECO:0007669"/>
    <property type="project" value="InterPro"/>
</dbReference>
<keyword evidence="7" id="KW-1185">Reference proteome</keyword>
<dbReference type="PANTHER" id="PTHR23131:SF4">
    <property type="entry name" value="METALLO-BETA-LACTAMASE SUPERFAMILY POTEIN"/>
    <property type="match status" value="1"/>
</dbReference>
<evidence type="ECO:0000256" key="1">
    <source>
        <dbReference type="ARBA" id="ARBA00001947"/>
    </source>
</evidence>
<comment type="cofactor">
    <cofactor evidence="1">
        <name>Zn(2+)</name>
        <dbReference type="ChEBI" id="CHEBI:29105"/>
    </cofactor>
</comment>
<evidence type="ECO:0000313" key="6">
    <source>
        <dbReference type="EMBL" id="SDN10805.1"/>
    </source>
</evidence>
<keyword evidence="4" id="KW-0862">Zinc</keyword>
<dbReference type="InterPro" id="IPR036866">
    <property type="entry name" value="RibonucZ/Hydroxyglut_hydro"/>
</dbReference>
<evidence type="ECO:0000313" key="7">
    <source>
        <dbReference type="Proteomes" id="UP000199370"/>
    </source>
</evidence>
<dbReference type="STRING" id="996166.SAMN05192554_11565"/>
<keyword evidence="3" id="KW-0378">Hydrolase</keyword>
<dbReference type="OrthoDB" id="205181at2157"/>
<organism evidence="6 7">
    <name type="scientific">Haloarchaeobius iranensis</name>
    <dbReference type="NCBI Taxonomy" id="996166"/>
    <lineage>
        <taxon>Archaea</taxon>
        <taxon>Methanobacteriati</taxon>
        <taxon>Methanobacteriota</taxon>
        <taxon>Stenosarchaea group</taxon>
        <taxon>Halobacteria</taxon>
        <taxon>Halobacteriales</taxon>
        <taxon>Halorubellaceae</taxon>
        <taxon>Haloarchaeobius</taxon>
    </lineage>
</organism>
<evidence type="ECO:0000256" key="3">
    <source>
        <dbReference type="ARBA" id="ARBA00022801"/>
    </source>
</evidence>
<feature type="domain" description="Metallo-beta-lactamase" evidence="5">
    <location>
        <begin position="14"/>
        <end position="231"/>
    </location>
</feature>
<dbReference type="RefSeq" id="WP_089734652.1">
    <property type="nucleotide sequence ID" value="NZ_FNIA01000015.1"/>
</dbReference>
<dbReference type="SUPFAM" id="SSF56281">
    <property type="entry name" value="Metallo-hydrolase/oxidoreductase"/>
    <property type="match status" value="1"/>
</dbReference>
<dbReference type="PROSITE" id="PS00743">
    <property type="entry name" value="BETA_LACTAMASE_B_1"/>
    <property type="match status" value="1"/>
</dbReference>
<dbReference type="Proteomes" id="UP000199370">
    <property type="component" value="Unassembled WGS sequence"/>
</dbReference>
<sequence length="330" mass="35406">MHRIQLDNREFEGSNAVYLLGADSAGPTTLVDTATAQPAVQSELVAELEAVGVSPADIDQVLLTHFHGDHAGGAGAIQAAGDAVVRVHEADAPLVTRDPAALTEFDERHSALFDHWGMPEPAAAELRESLADDALWSADDADIEPFTDGDRFPVGDGEAAVWHLPGHTVGQSGFVLDVDGDRALFSGDALLPKYTPNVGGADIRDEHALESYLDTLVRIADGGFDVAYPGHRAPISTPEARARQILRHHRDRTDRVLDVLEAQGPADAWTVSAQLFGELEGIHILHGPGEAYAHLEHLREADVVSLVGTEYELRDSRPELDSLFPVLDAA</sequence>
<reference evidence="6 7" key="1">
    <citation type="submission" date="2016-10" db="EMBL/GenBank/DDBJ databases">
        <authorList>
            <person name="de Groot N.N."/>
        </authorList>
    </citation>
    <scope>NUCLEOTIDE SEQUENCE [LARGE SCALE GENOMIC DNA]</scope>
    <source>
        <strain evidence="7">EB21,IBRC-M 10013,KCTC 4048</strain>
    </source>
</reference>